<evidence type="ECO:0000256" key="2">
    <source>
        <dbReference type="SAM" id="Phobius"/>
    </source>
</evidence>
<feature type="compositionally biased region" description="Low complexity" evidence="1">
    <location>
        <begin position="68"/>
        <end position="88"/>
    </location>
</feature>
<accession>A0A1M4DZK7</accession>
<proteinExistence type="predicted"/>
<protein>
    <submittedName>
        <fullName evidence="3">Uncharacterized protein</fullName>
    </submittedName>
</protein>
<dbReference type="AlphaFoldDB" id="A0A1M4DZK7"/>
<sequence length="223" mass="23001">MIPDGHRIGQGWRAVLAALAFGVTSLIIYGLFSSGFGRLPHTALPTPAPVPPGPVPPEPGQPAPVPPGSGQAAPAPSRSADRPAAASAGQPSLVRAASKPALWVVSDGFWFTYLPRGLERRGGRVTGPSAAATFRSPGGFVEVQVERGTVAADWDGYRERVTVLDARATTVRGRPAMAGRHPDGGRVIAWLERPGTGAWIRVSDSLGGELVAIAASVKAPVGD</sequence>
<gene>
    <name evidence="3" type="ORF">BN4615_P1520</name>
</gene>
<keyword evidence="2" id="KW-1133">Transmembrane helix</keyword>
<feature type="compositionally biased region" description="Pro residues" evidence="1">
    <location>
        <begin position="46"/>
        <end position="67"/>
    </location>
</feature>
<name>A0A1M4DZK7_9ACTN</name>
<evidence type="ECO:0000256" key="1">
    <source>
        <dbReference type="SAM" id="MobiDB-lite"/>
    </source>
</evidence>
<feature type="region of interest" description="Disordered" evidence="1">
    <location>
        <begin position="45"/>
        <end position="91"/>
    </location>
</feature>
<keyword evidence="2" id="KW-0812">Transmembrane</keyword>
<evidence type="ECO:0000313" key="3">
    <source>
        <dbReference type="EMBL" id="SBO92006.1"/>
    </source>
</evidence>
<feature type="transmembrane region" description="Helical" evidence="2">
    <location>
        <begin position="12"/>
        <end position="32"/>
    </location>
</feature>
<dbReference type="EMBL" id="LT559118">
    <property type="protein sequence ID" value="SBO92006.1"/>
    <property type="molecule type" value="Genomic_DNA"/>
</dbReference>
<keyword evidence="2" id="KW-0472">Membrane</keyword>
<dbReference type="RefSeq" id="WP_225271330.1">
    <property type="nucleotide sequence ID" value="NZ_CP084058.1"/>
</dbReference>
<organism evidence="3">
    <name type="scientific">Nonomuraea gerenzanensis</name>
    <dbReference type="NCBI Taxonomy" id="93944"/>
    <lineage>
        <taxon>Bacteria</taxon>
        <taxon>Bacillati</taxon>
        <taxon>Actinomycetota</taxon>
        <taxon>Actinomycetes</taxon>
        <taxon>Streptosporangiales</taxon>
        <taxon>Streptosporangiaceae</taxon>
        <taxon>Nonomuraea</taxon>
    </lineage>
</organism>
<reference evidence="3" key="1">
    <citation type="submission" date="2016-04" db="EMBL/GenBank/DDBJ databases">
        <authorList>
            <person name="Evans L.H."/>
            <person name="Alamgir A."/>
            <person name="Owens N."/>
            <person name="Weber N.D."/>
            <person name="Virtaneva K."/>
            <person name="Barbian K."/>
            <person name="Babar A."/>
            <person name="Rosenke K."/>
        </authorList>
    </citation>
    <scope>NUCLEOTIDE SEQUENCE</scope>
    <source>
        <strain evidence="3">Nono1</strain>
    </source>
</reference>